<organism evidence="19 20">
    <name type="scientific">Cimex lectularius</name>
    <name type="common">Bed bug</name>
    <name type="synonym">Acanthia lectularia</name>
    <dbReference type="NCBI Taxonomy" id="79782"/>
    <lineage>
        <taxon>Eukaryota</taxon>
        <taxon>Metazoa</taxon>
        <taxon>Ecdysozoa</taxon>
        <taxon>Arthropoda</taxon>
        <taxon>Hexapoda</taxon>
        <taxon>Insecta</taxon>
        <taxon>Pterygota</taxon>
        <taxon>Neoptera</taxon>
        <taxon>Paraneoptera</taxon>
        <taxon>Hemiptera</taxon>
        <taxon>Heteroptera</taxon>
        <taxon>Panheteroptera</taxon>
        <taxon>Cimicomorpha</taxon>
        <taxon>Cimicidae</taxon>
        <taxon>Cimex</taxon>
    </lineage>
</organism>
<dbReference type="Proteomes" id="UP000494040">
    <property type="component" value="Unassembled WGS sequence"/>
</dbReference>
<dbReference type="OMA" id="DQCQPVR"/>
<feature type="chain" id="PRO_5035228465" description="Peptidase M12B domain-containing protein" evidence="17">
    <location>
        <begin position="24"/>
        <end position="1225"/>
    </location>
</feature>
<sequence>MVFSPFFLLLYILPRTILNVAQATPTESGQFTLNISDFRIVLPRKVSEEGKFLSHYLPHFYNVPARSKRDTSHLKSVHYILPLDEMEYHIELWPTREIFAPGLIVEHHKSDVKRNTSDISFSKLRSALCYYNGVIRELPSSRVALSTCDGLAGFIKIGKEYFLIEPKEGGNIPSEDERQEHVFYRNTRSNDPFFSNCGTSGSSKQAWAERMQWEFIHGRTIEKTMKNNFNENKSHTLYKKDDKFTSENENWSNICPQDNLHCPADKDLFIELMVAVDFSVDRPTRVFDMEEYLLTVINMVATNFHDGSIGRPIHIKLVRIIYLSYPYEELDVQKNSPENLLKKFCDWQMNFNPKLEEHPNHHDFAVFITQFQPCEGNILGITNIASICRPDKACAVVSDVGLLLGNIITHQIGHSLGAEHDEDSSDTCASEEPDGTKYHMGPVISTSTTEWSSCSRQHITQFLMNHASWCLQDFPTGHDFSEPTLLAGQVYSASQQCSINFNMKTVACLVGDFCKKLFCQISNNQCASTDDPPSMGTPCGPNMWCFNGNCVQRGSRPGAVNGEWGSWSPWSPCTRSCGGGVQSTHRSCNNPPPSKGGNYCPGKWIRHRMCSINRCEGFSQRFAQIQCRMTNDRLYKGHYYSWDYYRTIFEQATCALICINEYKEIAVRSSIVMDGTPCKAGTRDVCIRGACEKVGCDWVINSKSKEDACGICHGNGTECKIVQGLFSGSNITGLQPFLKLPSGASMIFIRELNHSPCYLVVSNSITSTYYLNALGSNDHMPGKFLLGTTTGVYEVKSDMERIFIRDRLNEHITFSVKCSCSKFISAPIQYQYAMPEVTPRIPTYNWHYISWQECSHPCGGGTQKAIPVCIEEIAGEVEDKYCNEKNRPEEKVRTCNKYPCVTRWWMGPWSKCNYTGEGSSTRLVLCARSPKNSDNYLKIVRENECSKQKPRTEKSCNEEKEIEYWLNRQQKTSLNILQKTKNFKKNKTRRASCQASIEGAQHDLSNDYLYDLNPYVKSNVKKLNHISNIQYKKENIDLQPKIGSKTKTSHAETIEYGNAQNYSNTWDSAVLREVINLISNNSLFNEMVKPAKKTENQTVMPKQPREKSKGEENCIKEDIKSSTTPKYTKEVVTCTTIQNLPKPVDFTSKIERGNSSSYKLLLAPKQTTKKPFIQTDIEYEYFGDSDLLTMAKEEIRKIVGEEVQEELQKARNEATEPPLIESDEK</sequence>
<evidence type="ECO:0000256" key="13">
    <source>
        <dbReference type="PIRSR" id="PIRSR613273-2"/>
    </source>
</evidence>
<dbReference type="Pfam" id="PF17771">
    <property type="entry name" value="ADAMTS_CR_2"/>
    <property type="match status" value="1"/>
</dbReference>
<evidence type="ECO:0000256" key="15">
    <source>
        <dbReference type="PROSITE-ProRule" id="PRU00276"/>
    </source>
</evidence>
<feature type="binding site" evidence="13 15">
    <location>
        <position position="414"/>
    </location>
    <ligand>
        <name>Zn(2+)</name>
        <dbReference type="ChEBI" id="CHEBI:29105"/>
        <note>catalytic</note>
    </ligand>
</feature>
<dbReference type="PROSITE" id="PS50092">
    <property type="entry name" value="TSP1"/>
    <property type="match status" value="2"/>
</dbReference>
<dbReference type="PRINTS" id="PR01857">
    <property type="entry name" value="ADAMTSFAMILY"/>
</dbReference>
<evidence type="ECO:0000256" key="3">
    <source>
        <dbReference type="ARBA" id="ARBA00022530"/>
    </source>
</evidence>
<dbReference type="GO" id="GO:0031012">
    <property type="term" value="C:extracellular matrix"/>
    <property type="evidence" value="ECO:0007669"/>
    <property type="project" value="TreeGrafter"/>
</dbReference>
<feature type="disulfide bond" evidence="14">
    <location>
        <begin position="497"/>
        <end position="519"/>
    </location>
</feature>
<evidence type="ECO:0000256" key="7">
    <source>
        <dbReference type="ARBA" id="ARBA00022737"/>
    </source>
</evidence>
<keyword evidence="5 13" id="KW-0479">Metal-binding</keyword>
<evidence type="ECO:0000256" key="11">
    <source>
        <dbReference type="ARBA" id="ARBA00023157"/>
    </source>
</evidence>
<dbReference type="AlphaFoldDB" id="A0A8I6REJ6"/>
<evidence type="ECO:0000256" key="16">
    <source>
        <dbReference type="SAM" id="MobiDB-lite"/>
    </source>
</evidence>
<dbReference type="Pfam" id="PF00090">
    <property type="entry name" value="TSP_1"/>
    <property type="match status" value="1"/>
</dbReference>
<evidence type="ECO:0000256" key="9">
    <source>
        <dbReference type="ARBA" id="ARBA00022833"/>
    </source>
</evidence>
<dbReference type="InterPro" id="IPR013273">
    <property type="entry name" value="ADAMTS/ADAMTS-like"/>
</dbReference>
<keyword evidence="7" id="KW-0677">Repeat</keyword>
<dbReference type="Gene3D" id="2.20.100.10">
    <property type="entry name" value="Thrombospondin type-1 (TSP1) repeat"/>
    <property type="match status" value="2"/>
</dbReference>
<dbReference type="Gene3D" id="2.60.120.830">
    <property type="match status" value="1"/>
</dbReference>
<dbReference type="GO" id="GO:0004222">
    <property type="term" value="F:metalloendopeptidase activity"/>
    <property type="evidence" value="ECO:0007669"/>
    <property type="project" value="InterPro"/>
</dbReference>
<comment type="caution">
    <text evidence="15">Lacks conserved residue(s) required for the propagation of feature annotation.</text>
</comment>
<comment type="subcellular location">
    <subcellularLocation>
        <location evidence="1">Secreted</location>
        <location evidence="1">Extracellular space</location>
        <location evidence="1">Extracellular matrix</location>
    </subcellularLocation>
</comment>
<feature type="binding site" evidence="13">
    <location>
        <position position="473"/>
    </location>
    <ligand>
        <name>Ca(2+)</name>
        <dbReference type="ChEBI" id="CHEBI:29108"/>
        <label>1</label>
    </ligand>
</feature>
<protein>
    <recommendedName>
        <fullName evidence="18">Peptidase M12B domain-containing protein</fullName>
    </recommendedName>
</protein>
<dbReference type="SUPFAM" id="SSF55486">
    <property type="entry name" value="Metalloproteases ('zincins'), catalytic domain"/>
    <property type="match status" value="1"/>
</dbReference>
<dbReference type="OrthoDB" id="6627912at2759"/>
<evidence type="ECO:0000256" key="6">
    <source>
        <dbReference type="ARBA" id="ARBA00022729"/>
    </source>
</evidence>
<feature type="disulfide bond" evidence="14">
    <location>
        <begin position="428"/>
        <end position="454"/>
    </location>
</feature>
<keyword evidence="10" id="KW-0482">Metalloprotease</keyword>
<keyword evidence="8" id="KW-0378">Hydrolase</keyword>
<feature type="binding site" evidence="13">
    <location>
        <position position="470"/>
    </location>
    <ligand>
        <name>Ca(2+)</name>
        <dbReference type="ChEBI" id="CHEBI:29108"/>
        <label>1</label>
    </ligand>
</feature>
<evidence type="ECO:0000256" key="8">
    <source>
        <dbReference type="ARBA" id="ARBA00022801"/>
    </source>
</evidence>
<dbReference type="Pfam" id="PF19030">
    <property type="entry name" value="TSP1_ADAMTS"/>
    <property type="match status" value="2"/>
</dbReference>
<dbReference type="InterPro" id="IPR002870">
    <property type="entry name" value="Peptidase_M12B_N"/>
</dbReference>
<evidence type="ECO:0000256" key="14">
    <source>
        <dbReference type="PIRSR" id="PIRSR613273-3"/>
    </source>
</evidence>
<comment type="cofactor">
    <cofactor evidence="13">
        <name>Zn(2+)</name>
        <dbReference type="ChEBI" id="CHEBI:29105"/>
    </cofactor>
    <text evidence="13">Binds 1 zinc ion per subunit.</text>
</comment>
<feature type="binding site" evidence="13">
    <location>
        <position position="271"/>
    </location>
    <ligand>
        <name>Ca(2+)</name>
        <dbReference type="ChEBI" id="CHEBI:29108"/>
        <label>1</label>
    </ligand>
</feature>
<dbReference type="PROSITE" id="PS50215">
    <property type="entry name" value="ADAM_MEPRO"/>
    <property type="match status" value="1"/>
</dbReference>
<keyword evidence="6 17" id="KW-0732">Signal</keyword>
<dbReference type="GO" id="GO:0030198">
    <property type="term" value="P:extracellular matrix organization"/>
    <property type="evidence" value="ECO:0007669"/>
    <property type="project" value="InterPro"/>
</dbReference>
<keyword evidence="13" id="KW-0106">Calcium</keyword>
<feature type="disulfide bond" evidence="14">
    <location>
        <begin position="514"/>
        <end position="545"/>
    </location>
</feature>
<dbReference type="GO" id="GO:0046872">
    <property type="term" value="F:metal ion binding"/>
    <property type="evidence" value="ECO:0007669"/>
    <property type="project" value="UniProtKB-KW"/>
</dbReference>
<dbReference type="Pfam" id="PF01562">
    <property type="entry name" value="Pep_M12B_propep"/>
    <property type="match status" value="1"/>
</dbReference>
<evidence type="ECO:0000256" key="10">
    <source>
        <dbReference type="ARBA" id="ARBA00023049"/>
    </source>
</evidence>
<dbReference type="InterPro" id="IPR036383">
    <property type="entry name" value="TSP1_rpt_sf"/>
</dbReference>
<dbReference type="SUPFAM" id="SSF82895">
    <property type="entry name" value="TSP-1 type 1 repeat"/>
    <property type="match status" value="2"/>
</dbReference>
<dbReference type="InterPro" id="IPR001590">
    <property type="entry name" value="Peptidase_M12B"/>
</dbReference>
<dbReference type="InterPro" id="IPR024079">
    <property type="entry name" value="MetalloPept_cat_dom_sf"/>
</dbReference>
<feature type="disulfide bond" evidence="14">
    <location>
        <begin position="345"/>
        <end position="394"/>
    </location>
</feature>
<keyword evidence="11 14" id="KW-1015">Disulfide bond</keyword>
<evidence type="ECO:0000256" key="12">
    <source>
        <dbReference type="ARBA" id="ARBA00023180"/>
    </source>
</evidence>
<keyword evidence="4" id="KW-0645">Protease</keyword>
<name>A0A8I6REJ6_CIMLE</name>
<feature type="binding site" evidence="13">
    <location>
        <position position="363"/>
    </location>
    <ligand>
        <name>Ca(2+)</name>
        <dbReference type="ChEBI" id="CHEBI:29108"/>
        <label>1</label>
    </ligand>
</feature>
<feature type="disulfide bond" evidence="14">
    <location>
        <begin position="573"/>
        <end position="610"/>
    </location>
</feature>
<feature type="region of interest" description="Disordered" evidence="16">
    <location>
        <begin position="1206"/>
        <end position="1225"/>
    </location>
</feature>
<feature type="binding site" evidence="13">
    <location>
        <position position="473"/>
    </location>
    <ligand>
        <name>Ca(2+)</name>
        <dbReference type="ChEBI" id="CHEBI:29108"/>
        <label>2</label>
    </ligand>
</feature>
<evidence type="ECO:0000256" key="1">
    <source>
        <dbReference type="ARBA" id="ARBA00004498"/>
    </source>
</evidence>
<accession>A0A8I6REJ6</accession>
<evidence type="ECO:0000256" key="4">
    <source>
        <dbReference type="ARBA" id="ARBA00022670"/>
    </source>
</evidence>
<dbReference type="Gene3D" id="3.40.390.10">
    <property type="entry name" value="Collagenase (Catalytic Domain)"/>
    <property type="match status" value="1"/>
</dbReference>
<evidence type="ECO:0000256" key="17">
    <source>
        <dbReference type="SAM" id="SignalP"/>
    </source>
</evidence>
<feature type="binding site" evidence="13 15">
    <location>
        <position position="420"/>
    </location>
    <ligand>
        <name>Zn(2+)</name>
        <dbReference type="ChEBI" id="CHEBI:29105"/>
        <note>catalytic</note>
    </ligand>
</feature>
<evidence type="ECO:0000313" key="19">
    <source>
        <dbReference type="EnsemblMetazoa" id="XP_014244663.1"/>
    </source>
</evidence>
<evidence type="ECO:0000313" key="20">
    <source>
        <dbReference type="Proteomes" id="UP000494040"/>
    </source>
</evidence>
<feature type="binding site" evidence="13 15">
    <location>
        <position position="410"/>
    </location>
    <ligand>
        <name>Zn(2+)</name>
        <dbReference type="ChEBI" id="CHEBI:29105"/>
        <note>catalytic</note>
    </ligand>
</feature>
<dbReference type="Gene3D" id="3.40.1620.60">
    <property type="match status" value="1"/>
</dbReference>
<dbReference type="Pfam" id="PF01421">
    <property type="entry name" value="Reprolysin"/>
    <property type="match status" value="1"/>
</dbReference>
<dbReference type="RefSeq" id="XP_014244663.1">
    <property type="nucleotide sequence ID" value="XM_014389177.2"/>
</dbReference>
<dbReference type="PANTHER" id="PTHR13723">
    <property type="entry name" value="ADAMTS A DISINTEGRIN AND METALLOPROTEASE WITH THROMBOSPONDIN MOTIFS PROTEASE"/>
    <property type="match status" value="1"/>
</dbReference>
<dbReference type="GO" id="GO:0006508">
    <property type="term" value="P:proteolysis"/>
    <property type="evidence" value="ECO:0007669"/>
    <property type="project" value="UniProtKB-KW"/>
</dbReference>
<dbReference type="SMART" id="SM00209">
    <property type="entry name" value="TSP1"/>
    <property type="match status" value="3"/>
</dbReference>
<dbReference type="InterPro" id="IPR000884">
    <property type="entry name" value="TSP1_rpt"/>
</dbReference>
<feature type="disulfide bond" evidence="14">
    <location>
        <begin position="388"/>
        <end position="470"/>
    </location>
</feature>
<feature type="disulfide bond" evidence="14">
    <location>
        <begin position="588"/>
        <end position="600"/>
    </location>
</feature>
<evidence type="ECO:0000259" key="18">
    <source>
        <dbReference type="PROSITE" id="PS50215"/>
    </source>
</evidence>
<feature type="disulfide bond" evidence="14">
    <location>
        <begin position="577"/>
        <end position="615"/>
    </location>
</feature>
<feature type="disulfide bond" evidence="14">
    <location>
        <begin position="508"/>
        <end position="526"/>
    </location>
</feature>
<dbReference type="KEGG" id="clec:106663927"/>
<dbReference type="Pfam" id="PF05986">
    <property type="entry name" value="ADAMTS_spacer1"/>
    <property type="match status" value="1"/>
</dbReference>
<feature type="binding site" evidence="13">
    <location>
        <position position="271"/>
    </location>
    <ligand>
        <name>Ca(2+)</name>
        <dbReference type="ChEBI" id="CHEBI:29108"/>
        <label>2</label>
    </ligand>
</feature>
<keyword evidence="20" id="KW-1185">Reference proteome</keyword>
<feature type="signal peptide" evidence="17">
    <location>
        <begin position="1"/>
        <end position="23"/>
    </location>
</feature>
<feature type="domain" description="Peptidase M12B" evidence="18">
    <location>
        <begin position="268"/>
        <end position="475"/>
    </location>
</feature>
<keyword evidence="3" id="KW-0272">Extracellular matrix</keyword>
<proteinExistence type="predicted"/>
<dbReference type="InterPro" id="IPR041645">
    <property type="entry name" value="ADAMTS_CR_2"/>
</dbReference>
<dbReference type="InterPro" id="IPR010294">
    <property type="entry name" value="ADAMTS_spacer1"/>
</dbReference>
<reference evidence="19" key="1">
    <citation type="submission" date="2022-01" db="UniProtKB">
        <authorList>
            <consortium name="EnsemblMetazoa"/>
        </authorList>
    </citation>
    <scope>IDENTIFICATION</scope>
</reference>
<dbReference type="GeneID" id="106663927"/>
<dbReference type="InterPro" id="IPR050439">
    <property type="entry name" value="ADAMTS_ADAMTS-like"/>
</dbReference>
<dbReference type="PANTHER" id="PTHR13723:SF200">
    <property type="entry name" value="ADAM METALLOPEPTIDASE WITH THROMBOSPONDIN TYPE 1 MOTIF B, ISOFORM B"/>
    <property type="match status" value="1"/>
</dbReference>
<dbReference type="FunFam" id="2.20.100.10:FF:000005">
    <property type="entry name" value="ADAM metallopeptidase with thrombospondin type 1 motif 9"/>
    <property type="match status" value="1"/>
</dbReference>
<feature type="disulfide bond" evidence="14">
    <location>
        <begin position="539"/>
        <end position="550"/>
    </location>
</feature>
<keyword evidence="2" id="KW-0964">Secreted</keyword>
<evidence type="ECO:0000256" key="5">
    <source>
        <dbReference type="ARBA" id="ARBA00022723"/>
    </source>
</evidence>
<dbReference type="FunFam" id="2.20.100.10:FF:000001">
    <property type="entry name" value="semaphorin-5A isoform X1"/>
    <property type="match status" value="1"/>
</dbReference>
<keyword evidence="12" id="KW-0325">Glycoprotein</keyword>
<dbReference type="EnsemblMetazoa" id="XM_014389177.2">
    <property type="protein sequence ID" value="XP_014244663.1"/>
    <property type="gene ID" value="LOC106663927"/>
</dbReference>
<keyword evidence="9 13" id="KW-0862">Zinc</keyword>
<evidence type="ECO:0000256" key="2">
    <source>
        <dbReference type="ARBA" id="ARBA00022525"/>
    </source>
</evidence>